<reference evidence="2" key="1">
    <citation type="journal article" date="2019" name="Int. J. Syst. Evol. Microbiol.">
        <title>The Global Catalogue of Microorganisms (GCM) 10K type strain sequencing project: providing services to taxonomists for standard genome sequencing and annotation.</title>
        <authorList>
            <consortium name="The Broad Institute Genomics Platform"/>
            <consortium name="The Broad Institute Genome Sequencing Center for Infectious Disease"/>
            <person name="Wu L."/>
            <person name="Ma J."/>
        </authorList>
    </citation>
    <scope>NUCLEOTIDE SEQUENCE [LARGE SCALE GENOMIC DNA]</scope>
    <source>
        <strain evidence="2">JCM 3296</strain>
    </source>
</reference>
<accession>A0ABQ2VJC2</accession>
<organism evidence="1 2">
    <name type="scientific">Lentzea flava</name>
    <dbReference type="NCBI Taxonomy" id="103732"/>
    <lineage>
        <taxon>Bacteria</taxon>
        <taxon>Bacillati</taxon>
        <taxon>Actinomycetota</taxon>
        <taxon>Actinomycetes</taxon>
        <taxon>Pseudonocardiales</taxon>
        <taxon>Pseudonocardiaceae</taxon>
        <taxon>Lentzea</taxon>
    </lineage>
</organism>
<comment type="caution">
    <text evidence="1">The sequence shown here is derived from an EMBL/GenBank/DDBJ whole genome shotgun (WGS) entry which is preliminary data.</text>
</comment>
<dbReference type="Proteomes" id="UP000649573">
    <property type="component" value="Unassembled WGS sequence"/>
</dbReference>
<keyword evidence="2" id="KW-1185">Reference proteome</keyword>
<proteinExistence type="predicted"/>
<protein>
    <submittedName>
        <fullName evidence="1">Uncharacterized protein</fullName>
    </submittedName>
</protein>
<evidence type="ECO:0000313" key="1">
    <source>
        <dbReference type="EMBL" id="GGU86111.1"/>
    </source>
</evidence>
<evidence type="ECO:0000313" key="2">
    <source>
        <dbReference type="Proteomes" id="UP000649573"/>
    </source>
</evidence>
<gene>
    <name evidence="1" type="ORF">GCM10010178_90280</name>
</gene>
<name>A0ABQ2VJC2_9PSEU</name>
<dbReference type="EMBL" id="BMRE01000100">
    <property type="protein sequence ID" value="GGU86111.1"/>
    <property type="molecule type" value="Genomic_DNA"/>
</dbReference>
<sequence>MGNLRQRPHRTVVVHRWQVPFMSGGDEPLDPPPLVDVVEMLDAQSLAASGHHDGHREGDTGHT</sequence>